<feature type="chain" id="PRO_5018094743" description="alpha,alpha-trehalase" evidence="7">
    <location>
        <begin position="20"/>
        <end position="1039"/>
    </location>
</feature>
<dbReference type="GO" id="GO:0004555">
    <property type="term" value="F:alpha,alpha-trehalase activity"/>
    <property type="evidence" value="ECO:0007669"/>
    <property type="project" value="UniProtKB-EC"/>
</dbReference>
<feature type="domain" description="Glycoside hydrolase family 65 N-terminal" evidence="9">
    <location>
        <begin position="45"/>
        <end position="309"/>
    </location>
</feature>
<dbReference type="VEuPathDB" id="FungiDB:BTJ68_08718"/>
<dbReference type="AlphaFoldDB" id="A0A3M7II11"/>
<feature type="domain" description="Glycoside hydrolase family 65 central catalytic" evidence="8">
    <location>
        <begin position="396"/>
        <end position="619"/>
    </location>
</feature>
<dbReference type="InterPro" id="IPR005195">
    <property type="entry name" value="Glyco_hydro_65_M"/>
</dbReference>
<feature type="region of interest" description="Disordered" evidence="6">
    <location>
        <begin position="923"/>
        <end position="950"/>
    </location>
</feature>
<dbReference type="GO" id="GO:0009277">
    <property type="term" value="C:fungal-type cell wall"/>
    <property type="evidence" value="ECO:0007669"/>
    <property type="project" value="TreeGrafter"/>
</dbReference>
<dbReference type="InterPro" id="IPR012341">
    <property type="entry name" value="6hp_glycosidase-like_sf"/>
</dbReference>
<gene>
    <name evidence="10" type="ORF">D0859_10767</name>
</gene>
<evidence type="ECO:0000313" key="10">
    <source>
        <dbReference type="EMBL" id="RMZ25187.1"/>
    </source>
</evidence>
<feature type="compositionally biased region" description="Low complexity" evidence="6">
    <location>
        <begin position="928"/>
        <end position="937"/>
    </location>
</feature>
<evidence type="ECO:0000256" key="7">
    <source>
        <dbReference type="SAM" id="SignalP"/>
    </source>
</evidence>
<dbReference type="InterPro" id="IPR005196">
    <property type="entry name" value="Glyco_hydro_65_N"/>
</dbReference>
<dbReference type="EC" id="3.2.1.28" evidence="3"/>
<organism evidence="10 11">
    <name type="scientific">Hortaea werneckii</name>
    <name type="common">Black yeast</name>
    <name type="synonym">Cladosporium werneckii</name>
    <dbReference type="NCBI Taxonomy" id="91943"/>
    <lineage>
        <taxon>Eukaryota</taxon>
        <taxon>Fungi</taxon>
        <taxon>Dikarya</taxon>
        <taxon>Ascomycota</taxon>
        <taxon>Pezizomycotina</taxon>
        <taxon>Dothideomycetes</taxon>
        <taxon>Dothideomycetidae</taxon>
        <taxon>Mycosphaerellales</taxon>
        <taxon>Teratosphaeriaceae</taxon>
        <taxon>Hortaea</taxon>
    </lineage>
</organism>
<evidence type="ECO:0000313" key="11">
    <source>
        <dbReference type="Proteomes" id="UP000281677"/>
    </source>
</evidence>
<protein>
    <recommendedName>
        <fullName evidence="3">alpha,alpha-trehalase</fullName>
        <ecNumber evidence="3">3.2.1.28</ecNumber>
    </recommendedName>
</protein>
<reference evidence="10 11" key="1">
    <citation type="journal article" date="2018" name="BMC Genomics">
        <title>Genomic evidence for intraspecific hybridization in a clonal and extremely halotolerant yeast.</title>
        <authorList>
            <person name="Gostincar C."/>
            <person name="Stajich J.E."/>
            <person name="Zupancic J."/>
            <person name="Zalar P."/>
            <person name="Gunde-Cimerman N."/>
        </authorList>
    </citation>
    <scope>NUCLEOTIDE SEQUENCE [LARGE SCALE GENOMIC DNA]</scope>
    <source>
        <strain evidence="10 11">EXF-120</strain>
    </source>
</reference>
<dbReference type="Proteomes" id="UP000281677">
    <property type="component" value="Unassembled WGS sequence"/>
</dbReference>
<comment type="caution">
    <text evidence="10">The sequence shown here is derived from an EMBL/GenBank/DDBJ whole genome shotgun (WGS) entry which is preliminary data.</text>
</comment>
<keyword evidence="7" id="KW-0732">Signal</keyword>
<dbReference type="SUPFAM" id="SSF74650">
    <property type="entry name" value="Galactose mutarotase-like"/>
    <property type="match status" value="1"/>
</dbReference>
<evidence type="ECO:0000256" key="6">
    <source>
        <dbReference type="SAM" id="MobiDB-lite"/>
    </source>
</evidence>
<keyword evidence="5" id="KW-0325">Glycoprotein</keyword>
<feature type="signal peptide" evidence="7">
    <location>
        <begin position="1"/>
        <end position="19"/>
    </location>
</feature>
<dbReference type="Gene3D" id="2.70.98.40">
    <property type="entry name" value="Glycoside hydrolase, family 65, N-terminal domain"/>
    <property type="match status" value="1"/>
</dbReference>
<evidence type="ECO:0000259" key="8">
    <source>
        <dbReference type="Pfam" id="PF03632"/>
    </source>
</evidence>
<evidence type="ECO:0000259" key="9">
    <source>
        <dbReference type="Pfam" id="PF03636"/>
    </source>
</evidence>
<sequence>MRPLSALWAFGLLGSLARGKNTYDTRFDATTWDDERWRLRTASLDQGHYQSRMSLANGYLGINLAAVGPFFEVDTPVDGDDIEGWPLFNRRQSFATIAGFYDYQPTTNGSNFPWLYQYGGESVISGIPHWAGLLLKVGDDVLDARVSASQISNFSSTLDMKVGVLTWNFTWTPEHAKGIDVEYTMFVHKKYVNRAAVQLRAKSSEDLDVTVIDVLDGDCAVRSTPTEQYFNEKQPVIYSAVNPRGISNVTAYVYSTLSGTDECHWNRRWNFKDESIIGGNESSIAQAMTMSLRAELPGTVTKYIGAASNDAFDDPQGVARDASCSGAQTGFDDLLSTHSEEWRAILTEESVDDYRYPNGTIPNDPNIVDLQITAITNPFQLLQNTVSSNAIKAAGNNTKLDVNSISVCGLYSDCYAGMIFWDADVWMSPGLVVSHPHAAKQIARYRVEKYPQAQANIETAYQSSQNETKFSKHGAVYPWTSGRFGNCTATGPCFDYEYHINGDIGLELYNYLAVTGDTEFFSEQLFPIYDSVAEFYSNLVSYNESDRRYFLRNATDPDEFANHVDDPGYTDTLIKTHLDTANDLRQRMGMVQIDAWNNISYIMEIPVDQNADIIKEYETMNNTISVKQADVILVDDFLDYPNPYTNNDLDYYAGKQSPDGPAMTYGVFSVVANRFSPSGCSSYTYDLYGTQPYIRGPWYQFSEQIIDNYNENGGTHPAYPFLTGVGGAHRVAIFGYLGLRLMLDSVNIDPSLPPQIPYLNYRTIYWQGWPLNATSNQTHTTLTRLPTPLENANMTFVDHPIPVTIGLATNSTKSPHLLHPNTTLTLPNRQIGDQKTLPGNLAQCRPIIYTSQPYQKGQFPLSAIDGAVSTKWSPQSSNVLASIVVSLPWEETGFVPVSGLKFDWAQAPPRMWKVEFSNSSTVFRTGNSSSLSSSSSSAAKGTGRKGDDDSEAVVLVAQSGAEGVQISDPYDPSTAAEIRLYSSNTTNVTLEGTAVVWSGKFAVLTIEGNQGLVDGSGSGASVAEWGIIGPEGRDVVTGR</sequence>
<accession>A0A3M7II11</accession>
<dbReference type="GO" id="GO:0030246">
    <property type="term" value="F:carbohydrate binding"/>
    <property type="evidence" value="ECO:0007669"/>
    <property type="project" value="InterPro"/>
</dbReference>
<evidence type="ECO:0000256" key="2">
    <source>
        <dbReference type="ARBA" id="ARBA00006768"/>
    </source>
</evidence>
<name>A0A3M7II11_HORWE</name>
<dbReference type="Pfam" id="PF03636">
    <property type="entry name" value="Glyco_hydro_65N"/>
    <property type="match status" value="1"/>
</dbReference>
<evidence type="ECO:0000256" key="3">
    <source>
        <dbReference type="ARBA" id="ARBA00012757"/>
    </source>
</evidence>
<evidence type="ECO:0000256" key="5">
    <source>
        <dbReference type="ARBA" id="ARBA00023180"/>
    </source>
</evidence>
<dbReference type="InterPro" id="IPR011013">
    <property type="entry name" value="Gal_mutarotase_sf_dom"/>
</dbReference>
<dbReference type="OrthoDB" id="200349at2759"/>
<dbReference type="FunFam" id="1.50.10.10:FF:000032">
    <property type="entry name" value="Vacuolar acid trehalase"/>
    <property type="match status" value="1"/>
</dbReference>
<comment type="catalytic activity">
    <reaction evidence="1">
        <text>alpha,alpha-trehalose + H2O = alpha-D-glucose + beta-D-glucose</text>
        <dbReference type="Rhea" id="RHEA:32675"/>
        <dbReference type="ChEBI" id="CHEBI:15377"/>
        <dbReference type="ChEBI" id="CHEBI:15903"/>
        <dbReference type="ChEBI" id="CHEBI:16551"/>
        <dbReference type="ChEBI" id="CHEBI:17925"/>
        <dbReference type="EC" id="3.2.1.28"/>
    </reaction>
</comment>
<evidence type="ECO:0000256" key="4">
    <source>
        <dbReference type="ARBA" id="ARBA00022801"/>
    </source>
</evidence>
<dbReference type="Gene3D" id="1.50.10.10">
    <property type="match status" value="1"/>
</dbReference>
<dbReference type="SUPFAM" id="SSF48208">
    <property type="entry name" value="Six-hairpin glycosidases"/>
    <property type="match status" value="1"/>
</dbReference>
<dbReference type="Pfam" id="PF03632">
    <property type="entry name" value="Glyco_hydro_65m"/>
    <property type="match status" value="1"/>
</dbReference>
<evidence type="ECO:0000256" key="1">
    <source>
        <dbReference type="ARBA" id="ARBA00001576"/>
    </source>
</evidence>
<dbReference type="InterPro" id="IPR008928">
    <property type="entry name" value="6-hairpin_glycosidase_sf"/>
</dbReference>
<proteinExistence type="inferred from homology"/>
<dbReference type="GO" id="GO:0005993">
    <property type="term" value="P:trehalose catabolic process"/>
    <property type="evidence" value="ECO:0007669"/>
    <property type="project" value="TreeGrafter"/>
</dbReference>
<dbReference type="EMBL" id="QWIT01000370">
    <property type="protein sequence ID" value="RMZ25187.1"/>
    <property type="molecule type" value="Genomic_DNA"/>
</dbReference>
<dbReference type="InterPro" id="IPR037018">
    <property type="entry name" value="GH65_N"/>
</dbReference>
<dbReference type="PANTHER" id="PTHR11051">
    <property type="entry name" value="GLYCOSYL HYDROLASE-RELATED"/>
    <property type="match status" value="1"/>
</dbReference>
<keyword evidence="4" id="KW-0378">Hydrolase</keyword>
<dbReference type="PANTHER" id="PTHR11051:SF8">
    <property type="entry name" value="PROTEIN-GLUCOSYLGALACTOSYLHYDROXYLYSINE GLUCOSIDASE"/>
    <property type="match status" value="1"/>
</dbReference>
<comment type="similarity">
    <text evidence="2">Belongs to the glycosyl hydrolase 65 family.</text>
</comment>